<evidence type="ECO:0000313" key="2">
    <source>
        <dbReference type="Proteomes" id="UP001311232"/>
    </source>
</evidence>
<dbReference type="EMBL" id="JAHHUM010002415">
    <property type="protein sequence ID" value="KAK5603680.1"/>
    <property type="molecule type" value="Genomic_DNA"/>
</dbReference>
<dbReference type="Proteomes" id="UP001311232">
    <property type="component" value="Unassembled WGS sequence"/>
</dbReference>
<evidence type="ECO:0000313" key="1">
    <source>
        <dbReference type="EMBL" id="KAK5603680.1"/>
    </source>
</evidence>
<organism evidence="1 2">
    <name type="scientific">Crenichthys baileyi</name>
    <name type="common">White River springfish</name>
    <dbReference type="NCBI Taxonomy" id="28760"/>
    <lineage>
        <taxon>Eukaryota</taxon>
        <taxon>Metazoa</taxon>
        <taxon>Chordata</taxon>
        <taxon>Craniata</taxon>
        <taxon>Vertebrata</taxon>
        <taxon>Euteleostomi</taxon>
        <taxon>Actinopterygii</taxon>
        <taxon>Neopterygii</taxon>
        <taxon>Teleostei</taxon>
        <taxon>Neoteleostei</taxon>
        <taxon>Acanthomorphata</taxon>
        <taxon>Ovalentaria</taxon>
        <taxon>Atherinomorphae</taxon>
        <taxon>Cyprinodontiformes</taxon>
        <taxon>Goodeidae</taxon>
        <taxon>Crenichthys</taxon>
    </lineage>
</organism>
<name>A0AAV9R5S5_9TELE</name>
<protein>
    <submittedName>
        <fullName evidence="1">Uncharacterized protein</fullName>
    </submittedName>
</protein>
<keyword evidence="2" id="KW-1185">Reference proteome</keyword>
<comment type="caution">
    <text evidence="1">The sequence shown here is derived from an EMBL/GenBank/DDBJ whole genome shotgun (WGS) entry which is preliminary data.</text>
</comment>
<proteinExistence type="predicted"/>
<dbReference type="AlphaFoldDB" id="A0AAV9R5S5"/>
<reference evidence="1 2" key="1">
    <citation type="submission" date="2021-06" db="EMBL/GenBank/DDBJ databases">
        <authorList>
            <person name="Palmer J.M."/>
        </authorList>
    </citation>
    <scope>NUCLEOTIDE SEQUENCE [LARGE SCALE GENOMIC DNA]</scope>
    <source>
        <strain evidence="1 2">MEX-2019</strain>
        <tissue evidence="1">Muscle</tissue>
    </source>
</reference>
<accession>A0AAV9R5S5</accession>
<sequence>MVDLLICHPKGPLLCSADPQTEGPLLCSADLHTVSSFVAGLLRSCSATAGFLTNLQVPANAGFHGLYVSAGLLVVAGRHGLYVPVGLHVFATSLHGLYASVGHHAFAADHPGLCVAGSGGRLNCVPARGDVLVARLNFVPARGDVLVARLNFVPAQEDLLVARLNFVLVFVSSRDMFVFFINIRPICCELRQSKQFTSCARSYDAVSLDQLHRVRSDG</sequence>
<gene>
    <name evidence="1" type="ORF">CRENBAI_002616</name>
</gene>